<feature type="domain" description="N-acetyltransferase" evidence="3">
    <location>
        <begin position="154"/>
        <end position="294"/>
    </location>
</feature>
<dbReference type="EMBL" id="JAGGKC010000008">
    <property type="protein sequence ID" value="MBP1918725.1"/>
    <property type="molecule type" value="Genomic_DNA"/>
</dbReference>
<evidence type="ECO:0000256" key="1">
    <source>
        <dbReference type="ARBA" id="ARBA00022679"/>
    </source>
</evidence>
<keyword evidence="1" id="KW-0808">Transferase</keyword>
<dbReference type="InterPro" id="IPR016181">
    <property type="entry name" value="Acyl_CoA_acyltransferase"/>
</dbReference>
<evidence type="ECO:0000313" key="4">
    <source>
        <dbReference type="EMBL" id="MBP1918725.1"/>
    </source>
</evidence>
<dbReference type="PANTHER" id="PTHR43420:SF12">
    <property type="entry name" value="N-ACETYLTRANSFERASE DOMAIN-CONTAINING PROTEIN"/>
    <property type="match status" value="1"/>
</dbReference>
<proteinExistence type="predicted"/>
<reference evidence="4 5" key="1">
    <citation type="submission" date="2021-03" db="EMBL/GenBank/DDBJ databases">
        <title>Genomic Encyclopedia of Type Strains, Phase IV (KMG-IV): sequencing the most valuable type-strain genomes for metagenomic binning, comparative biology and taxonomic classification.</title>
        <authorList>
            <person name="Goeker M."/>
        </authorList>
    </citation>
    <scope>NUCLEOTIDE SEQUENCE [LARGE SCALE GENOMIC DNA]</scope>
    <source>
        <strain evidence="4 5">DSM 6139</strain>
    </source>
</reference>
<sequence length="294" mass="33871">MAVAEHVTKKDIEELEGELEGFRSFNEFNEDFLSIYKNSSMIVKHQMRSSSRVIRIDGVPVMFLWCDFRNYASTIRTMVPLKAMGAEMKSSKLQGIIPSVMKSASLSETGRFKYNASESTENRFLLEEMGFYLDEMSFSMRIDTSKLPAMSSVPEVRQYHVEDIDDRVKVQNSIFEDKYRIPLGRADILIEMAKRTYIPDASWFLMKYGSIAGYGQIMKSGTRKVLVNFGVIPEVRGKGLSRDFLIWILEKGKAMGYKEIYLDVNAGNIPAVNLYQSTGFEIVEKRVKWYFKEY</sequence>
<keyword evidence="5" id="KW-1185">Reference proteome</keyword>
<name>A0ABS4G2Z3_9CLOT</name>
<evidence type="ECO:0000256" key="2">
    <source>
        <dbReference type="ARBA" id="ARBA00023315"/>
    </source>
</evidence>
<evidence type="ECO:0000259" key="3">
    <source>
        <dbReference type="PROSITE" id="PS51186"/>
    </source>
</evidence>
<dbReference type="Pfam" id="PF00583">
    <property type="entry name" value="Acetyltransf_1"/>
    <property type="match status" value="1"/>
</dbReference>
<dbReference type="RefSeq" id="WP_209458952.1">
    <property type="nucleotide sequence ID" value="NZ_JAGGKC010000008.1"/>
</dbReference>
<dbReference type="Proteomes" id="UP001519271">
    <property type="component" value="Unassembled WGS sequence"/>
</dbReference>
<dbReference type="InterPro" id="IPR050680">
    <property type="entry name" value="YpeA/RimI_acetyltransf"/>
</dbReference>
<gene>
    <name evidence="4" type="ORF">J2Z34_001205</name>
</gene>
<dbReference type="PANTHER" id="PTHR43420">
    <property type="entry name" value="ACETYLTRANSFERASE"/>
    <property type="match status" value="1"/>
</dbReference>
<protein>
    <submittedName>
        <fullName evidence="4">Ribosomal protein S18 acetylase RimI-like enzyme</fullName>
    </submittedName>
</protein>
<keyword evidence="2" id="KW-0012">Acyltransferase</keyword>
<dbReference type="SUPFAM" id="SSF55729">
    <property type="entry name" value="Acyl-CoA N-acyltransferases (Nat)"/>
    <property type="match status" value="1"/>
</dbReference>
<dbReference type="InterPro" id="IPR000182">
    <property type="entry name" value="GNAT_dom"/>
</dbReference>
<evidence type="ECO:0000313" key="5">
    <source>
        <dbReference type="Proteomes" id="UP001519271"/>
    </source>
</evidence>
<organism evidence="4 5">
    <name type="scientific">Youngiibacter multivorans</name>
    <dbReference type="NCBI Taxonomy" id="937251"/>
    <lineage>
        <taxon>Bacteria</taxon>
        <taxon>Bacillati</taxon>
        <taxon>Bacillota</taxon>
        <taxon>Clostridia</taxon>
        <taxon>Eubacteriales</taxon>
        <taxon>Clostridiaceae</taxon>
        <taxon>Youngiibacter</taxon>
    </lineage>
</organism>
<dbReference type="Gene3D" id="3.40.630.30">
    <property type="match status" value="1"/>
</dbReference>
<dbReference type="CDD" id="cd04301">
    <property type="entry name" value="NAT_SF"/>
    <property type="match status" value="1"/>
</dbReference>
<accession>A0ABS4G2Z3</accession>
<dbReference type="PROSITE" id="PS51186">
    <property type="entry name" value="GNAT"/>
    <property type="match status" value="1"/>
</dbReference>
<comment type="caution">
    <text evidence="4">The sequence shown here is derived from an EMBL/GenBank/DDBJ whole genome shotgun (WGS) entry which is preliminary data.</text>
</comment>